<gene>
    <name evidence="1" type="ORF">PanWU01x14_243420</name>
</gene>
<keyword evidence="2" id="KW-1185">Reference proteome</keyword>
<organism evidence="1 2">
    <name type="scientific">Parasponia andersonii</name>
    <name type="common">Sponia andersonii</name>
    <dbReference type="NCBI Taxonomy" id="3476"/>
    <lineage>
        <taxon>Eukaryota</taxon>
        <taxon>Viridiplantae</taxon>
        <taxon>Streptophyta</taxon>
        <taxon>Embryophyta</taxon>
        <taxon>Tracheophyta</taxon>
        <taxon>Spermatophyta</taxon>
        <taxon>Magnoliopsida</taxon>
        <taxon>eudicotyledons</taxon>
        <taxon>Gunneridae</taxon>
        <taxon>Pentapetalae</taxon>
        <taxon>rosids</taxon>
        <taxon>fabids</taxon>
        <taxon>Rosales</taxon>
        <taxon>Cannabaceae</taxon>
        <taxon>Parasponia</taxon>
    </lineage>
</organism>
<feature type="non-terminal residue" evidence="1">
    <location>
        <position position="55"/>
    </location>
</feature>
<protein>
    <submittedName>
        <fullName evidence="1">Uncharacterized protein</fullName>
    </submittedName>
</protein>
<evidence type="ECO:0000313" key="2">
    <source>
        <dbReference type="Proteomes" id="UP000237105"/>
    </source>
</evidence>
<dbReference type="AlphaFoldDB" id="A0A2P5BFL9"/>
<dbReference type="EMBL" id="JXTB01000292">
    <property type="protein sequence ID" value="PON47583.1"/>
    <property type="molecule type" value="Genomic_DNA"/>
</dbReference>
<dbReference type="OrthoDB" id="1624859at2759"/>
<comment type="caution">
    <text evidence="1">The sequence shown here is derived from an EMBL/GenBank/DDBJ whole genome shotgun (WGS) entry which is preliminary data.</text>
</comment>
<name>A0A2P5BFL9_PARAD</name>
<accession>A0A2P5BFL9</accession>
<sequence length="55" mass="6017">MGLSESDLKPIVTPLYGFTGNSIMPRGMIELMVNVGNYPRVSMIMTQLLVVDCPS</sequence>
<evidence type="ECO:0000313" key="1">
    <source>
        <dbReference type="EMBL" id="PON47583.1"/>
    </source>
</evidence>
<dbReference type="Proteomes" id="UP000237105">
    <property type="component" value="Unassembled WGS sequence"/>
</dbReference>
<reference evidence="2" key="1">
    <citation type="submission" date="2016-06" db="EMBL/GenBank/DDBJ databases">
        <title>Parallel loss of symbiosis genes in relatives of nitrogen-fixing non-legume Parasponia.</title>
        <authorList>
            <person name="Van Velzen R."/>
            <person name="Holmer R."/>
            <person name="Bu F."/>
            <person name="Rutten L."/>
            <person name="Van Zeijl A."/>
            <person name="Liu W."/>
            <person name="Santuari L."/>
            <person name="Cao Q."/>
            <person name="Sharma T."/>
            <person name="Shen D."/>
            <person name="Roswanjaya Y."/>
            <person name="Wardhani T."/>
            <person name="Kalhor M.S."/>
            <person name="Jansen J."/>
            <person name="Van den Hoogen J."/>
            <person name="Gungor B."/>
            <person name="Hartog M."/>
            <person name="Hontelez J."/>
            <person name="Verver J."/>
            <person name="Yang W.-C."/>
            <person name="Schijlen E."/>
            <person name="Repin R."/>
            <person name="Schilthuizen M."/>
            <person name="Schranz E."/>
            <person name="Heidstra R."/>
            <person name="Miyata K."/>
            <person name="Fedorova E."/>
            <person name="Kohlen W."/>
            <person name="Bisseling T."/>
            <person name="Smit S."/>
            <person name="Geurts R."/>
        </authorList>
    </citation>
    <scope>NUCLEOTIDE SEQUENCE [LARGE SCALE GENOMIC DNA]</scope>
    <source>
        <strain evidence="2">cv. WU1-14</strain>
    </source>
</reference>
<proteinExistence type="predicted"/>